<dbReference type="PANTHER" id="PTHR39183">
    <property type="entry name" value="SPORE COAT PROTEIN F-LIKE PROTEIN YHCQ"/>
    <property type="match status" value="1"/>
</dbReference>
<reference evidence="4 5" key="1">
    <citation type="submission" date="2019-07" db="EMBL/GenBank/DDBJ databases">
        <title>Genomic Encyclopedia of Type Strains, Phase I: the one thousand microbial genomes (KMG-I) project.</title>
        <authorList>
            <person name="Kyrpides N."/>
        </authorList>
    </citation>
    <scope>NUCLEOTIDE SEQUENCE [LARGE SCALE GENOMIC DNA]</scope>
    <source>
        <strain evidence="4 5">DSM 13558</strain>
    </source>
</reference>
<evidence type="ECO:0000256" key="3">
    <source>
        <dbReference type="ARBA" id="ARBA00024344"/>
    </source>
</evidence>
<name>A0A562J764_9FIRM</name>
<evidence type="ECO:0008006" key="6">
    <source>
        <dbReference type="Google" id="ProtNLM"/>
    </source>
</evidence>
<evidence type="ECO:0000313" key="4">
    <source>
        <dbReference type="EMBL" id="TWH78947.1"/>
    </source>
</evidence>
<dbReference type="RefSeq" id="WP_246145439.1">
    <property type="nucleotide sequence ID" value="NZ_DAMBUX010000008.1"/>
</dbReference>
<proteinExistence type="inferred from homology"/>
<keyword evidence="1" id="KW-0749">Sporulation</keyword>
<evidence type="ECO:0000256" key="1">
    <source>
        <dbReference type="ARBA" id="ARBA00022969"/>
    </source>
</evidence>
<dbReference type="AlphaFoldDB" id="A0A562J764"/>
<protein>
    <recommendedName>
        <fullName evidence="6">Coat F domain-containing protein</fullName>
    </recommendedName>
</protein>
<comment type="subcellular location">
    <subcellularLocation>
        <location evidence="2">Spore coat</location>
    </subcellularLocation>
</comment>
<dbReference type="Proteomes" id="UP000315343">
    <property type="component" value="Unassembled WGS sequence"/>
</dbReference>
<keyword evidence="5" id="KW-1185">Reference proteome</keyword>
<organism evidence="4 5">
    <name type="scientific">Sedimentibacter saalensis</name>
    <dbReference type="NCBI Taxonomy" id="130788"/>
    <lineage>
        <taxon>Bacteria</taxon>
        <taxon>Bacillati</taxon>
        <taxon>Bacillota</taxon>
        <taxon>Tissierellia</taxon>
        <taxon>Sedimentibacter</taxon>
    </lineage>
</organism>
<accession>A0A562J764</accession>
<comment type="similarity">
    <text evidence="3">Belongs to the CotF family.</text>
</comment>
<dbReference type="InterPro" id="IPR012851">
    <property type="entry name" value="Spore_coat_CotF-like"/>
</dbReference>
<sequence length="95" mass="10617">MSLMDLMGNNMSLSDKDIAFDMLKDSKFGLTGLTMALAETTNPQLRQMLGAQLNNCVVSHHRLSDIALNKGWYQAYASPMQQMQTDMQDARTAIM</sequence>
<dbReference type="InterPro" id="IPR012347">
    <property type="entry name" value="Ferritin-like"/>
</dbReference>
<evidence type="ECO:0000313" key="5">
    <source>
        <dbReference type="Proteomes" id="UP000315343"/>
    </source>
</evidence>
<gene>
    <name evidence="4" type="ORF">LY60_02471</name>
</gene>
<dbReference type="EMBL" id="VLKH01000007">
    <property type="protein sequence ID" value="TWH78947.1"/>
    <property type="molecule type" value="Genomic_DNA"/>
</dbReference>
<dbReference type="Gene3D" id="1.20.1260.10">
    <property type="match status" value="1"/>
</dbReference>
<dbReference type="PANTHER" id="PTHR39183:SF1">
    <property type="entry name" value="SPORE COAT PROTEIN F-LIKE PROTEIN YHCQ"/>
    <property type="match status" value="1"/>
</dbReference>
<comment type="caution">
    <text evidence="4">The sequence shown here is derived from an EMBL/GenBank/DDBJ whole genome shotgun (WGS) entry which is preliminary data.</text>
</comment>
<dbReference type="Pfam" id="PF07875">
    <property type="entry name" value="Coat_F"/>
    <property type="match status" value="1"/>
</dbReference>
<evidence type="ECO:0000256" key="2">
    <source>
        <dbReference type="ARBA" id="ARBA00024325"/>
    </source>
</evidence>
<dbReference type="GO" id="GO:0030435">
    <property type="term" value="P:sporulation resulting in formation of a cellular spore"/>
    <property type="evidence" value="ECO:0007669"/>
    <property type="project" value="UniProtKB-KW"/>
</dbReference>